<dbReference type="PANTHER" id="PTHR43179">
    <property type="entry name" value="RHAMNOSYLTRANSFERASE WBBL"/>
    <property type="match status" value="1"/>
</dbReference>
<proteinExistence type="predicted"/>
<dbReference type="Proteomes" id="UP001056035">
    <property type="component" value="Chromosome"/>
</dbReference>
<dbReference type="Gene3D" id="3.90.550.10">
    <property type="entry name" value="Spore Coat Polysaccharide Biosynthesis Protein SpsA, Chain A"/>
    <property type="match status" value="1"/>
</dbReference>
<feature type="domain" description="Glycosyltransferase 2-like" evidence="1">
    <location>
        <begin position="16"/>
        <end position="131"/>
    </location>
</feature>
<dbReference type="InterPro" id="IPR001173">
    <property type="entry name" value="Glyco_trans_2-like"/>
</dbReference>
<protein>
    <submittedName>
        <fullName evidence="2">Glycosyltransferase</fullName>
        <ecNumber evidence="2">2.4.-.-</ecNumber>
    </submittedName>
</protein>
<dbReference type="InterPro" id="IPR029044">
    <property type="entry name" value="Nucleotide-diphossugar_trans"/>
</dbReference>
<organism evidence="2 3">
    <name type="scientific">Paraconexibacter antarcticus</name>
    <dbReference type="NCBI Taxonomy" id="2949664"/>
    <lineage>
        <taxon>Bacteria</taxon>
        <taxon>Bacillati</taxon>
        <taxon>Actinomycetota</taxon>
        <taxon>Thermoleophilia</taxon>
        <taxon>Solirubrobacterales</taxon>
        <taxon>Paraconexibacteraceae</taxon>
        <taxon>Paraconexibacter</taxon>
    </lineage>
</organism>
<gene>
    <name evidence="2" type="ORF">NBH00_00575</name>
</gene>
<dbReference type="GO" id="GO:0016757">
    <property type="term" value="F:glycosyltransferase activity"/>
    <property type="evidence" value="ECO:0007669"/>
    <property type="project" value="UniProtKB-KW"/>
</dbReference>
<reference evidence="2 3" key="1">
    <citation type="submission" date="2022-06" db="EMBL/GenBank/DDBJ databases">
        <title>Paraconexibacter antarcticus.</title>
        <authorList>
            <person name="Kim C.S."/>
        </authorList>
    </citation>
    <scope>NUCLEOTIDE SEQUENCE [LARGE SCALE GENOMIC DNA]</scope>
    <source>
        <strain evidence="2 3">02-257</strain>
    </source>
</reference>
<evidence type="ECO:0000259" key="1">
    <source>
        <dbReference type="Pfam" id="PF00535"/>
    </source>
</evidence>
<dbReference type="SUPFAM" id="SSF53448">
    <property type="entry name" value="Nucleotide-diphospho-sugar transferases"/>
    <property type="match status" value="1"/>
</dbReference>
<evidence type="ECO:0000313" key="2">
    <source>
        <dbReference type="EMBL" id="UTI64719.1"/>
    </source>
</evidence>
<evidence type="ECO:0000313" key="3">
    <source>
        <dbReference type="Proteomes" id="UP001056035"/>
    </source>
</evidence>
<dbReference type="RefSeq" id="WP_254571417.1">
    <property type="nucleotide sequence ID" value="NZ_CP098502.1"/>
</dbReference>
<dbReference type="PANTHER" id="PTHR43179:SF7">
    <property type="entry name" value="RHAMNOSYLTRANSFERASE WBBL"/>
    <property type="match status" value="1"/>
</dbReference>
<keyword evidence="3" id="KW-1185">Reference proteome</keyword>
<dbReference type="EC" id="2.4.-.-" evidence="2"/>
<accession>A0ABY5DW00</accession>
<dbReference type="Pfam" id="PF00535">
    <property type="entry name" value="Glycos_transf_2"/>
    <property type="match status" value="1"/>
</dbReference>
<keyword evidence="2" id="KW-0328">Glycosyltransferase</keyword>
<keyword evidence="2" id="KW-0808">Transferase</keyword>
<sequence length="315" mass="34900">MAVDLSFLVVNTEQRELLVRGLDAIAAERAAIEATGLTTEVLVLDNASRDGSVGAARAHAAVDRVIVNDRRRGKAENDTLLLQRAAGRYGLLLNEDSELRPGATAALVEALDADPEAGAAGAQLLRPDGTWQPCAWRFPTPATALAGALFLHRRITVQSRGDRTRRVDWAQSAAMLVRTEAAAQIGWLDPMFFVYSDEVDFCKRLSLAGWHTLYVPSAEAIHHEQLSTGAVPERRIVELSRNRDRYMRKHHSRLAAWAVRWLTAYTYLVRSLVAVVVPGHDPRRYRRHVSATLRPDEGEGLREAAYERNKGGARL</sequence>
<dbReference type="EMBL" id="CP098502">
    <property type="protein sequence ID" value="UTI64719.1"/>
    <property type="molecule type" value="Genomic_DNA"/>
</dbReference>
<name>A0ABY5DW00_9ACTN</name>